<feature type="compositionally biased region" description="Low complexity" evidence="1">
    <location>
        <begin position="7"/>
        <end position="20"/>
    </location>
</feature>
<dbReference type="AlphaFoldDB" id="A0A4C1YVI4"/>
<keyword evidence="3" id="KW-1185">Reference proteome</keyword>
<proteinExistence type="predicted"/>
<gene>
    <name evidence="2" type="ORF">EVAR_47818_1</name>
</gene>
<name>A0A4C1YVI4_EUMVA</name>
<dbReference type="OrthoDB" id="7413184at2759"/>
<protein>
    <submittedName>
        <fullName evidence="2">Uncharacterized protein</fullName>
    </submittedName>
</protein>
<evidence type="ECO:0000256" key="1">
    <source>
        <dbReference type="SAM" id="MobiDB-lite"/>
    </source>
</evidence>
<reference evidence="2 3" key="1">
    <citation type="journal article" date="2019" name="Commun. Biol.">
        <title>The bagworm genome reveals a unique fibroin gene that provides high tensile strength.</title>
        <authorList>
            <person name="Kono N."/>
            <person name="Nakamura H."/>
            <person name="Ohtoshi R."/>
            <person name="Tomita M."/>
            <person name="Numata K."/>
            <person name="Arakawa K."/>
        </authorList>
    </citation>
    <scope>NUCLEOTIDE SEQUENCE [LARGE SCALE GENOMIC DNA]</scope>
</reference>
<sequence>MERERSGNGSRPSGPSSVSPDIDTPSPDMGGAAAGSVTPPGGAARGGGCIGDEAPEVRDFYENPLFVPPPPKEMSEDIARKARSDLEDLGDERHRGYGADMKDEDTAVVLVATSRAACLERAFRLAGYKKRSDDFHGDRNVGGHGVQLARGHTWTGAPLFQLRLSGTRTAAALHSYMHRSDSTPSASFLVVMATFFLKTLITDDEKWITYDRNVRKRYSEKASKLHRLLRNPDRSLQNSLGSFILTSKESARRARGCGGADKLPSFATKASKSLTTASTRIDSDVAPSCGSGDSLDPDPGPTFNFVSGTATGFPFLFTQSNPDQAHNLESDSLSNRGSGLARGAGRAASIAPVVLKVEPICPVAREERRRFRLVPLERVDTLYICTSNSFIVAENFSSEYTSGGRYRMKRRAVSERLLPSIVRRCETSDPRPGVTNIILQEIKKKKKQPVE</sequence>
<evidence type="ECO:0000313" key="3">
    <source>
        <dbReference type="Proteomes" id="UP000299102"/>
    </source>
</evidence>
<comment type="caution">
    <text evidence="2">The sequence shown here is derived from an EMBL/GenBank/DDBJ whole genome shotgun (WGS) entry which is preliminary data.</text>
</comment>
<feature type="region of interest" description="Disordered" evidence="1">
    <location>
        <begin position="1"/>
        <end position="55"/>
    </location>
</feature>
<evidence type="ECO:0000313" key="2">
    <source>
        <dbReference type="EMBL" id="GBP80316.1"/>
    </source>
</evidence>
<accession>A0A4C1YVI4</accession>
<dbReference type="Proteomes" id="UP000299102">
    <property type="component" value="Unassembled WGS sequence"/>
</dbReference>
<dbReference type="EMBL" id="BGZK01001456">
    <property type="protein sequence ID" value="GBP80316.1"/>
    <property type="molecule type" value="Genomic_DNA"/>
</dbReference>
<organism evidence="2 3">
    <name type="scientific">Eumeta variegata</name>
    <name type="common">Bagworm moth</name>
    <name type="synonym">Eumeta japonica</name>
    <dbReference type="NCBI Taxonomy" id="151549"/>
    <lineage>
        <taxon>Eukaryota</taxon>
        <taxon>Metazoa</taxon>
        <taxon>Ecdysozoa</taxon>
        <taxon>Arthropoda</taxon>
        <taxon>Hexapoda</taxon>
        <taxon>Insecta</taxon>
        <taxon>Pterygota</taxon>
        <taxon>Neoptera</taxon>
        <taxon>Endopterygota</taxon>
        <taxon>Lepidoptera</taxon>
        <taxon>Glossata</taxon>
        <taxon>Ditrysia</taxon>
        <taxon>Tineoidea</taxon>
        <taxon>Psychidae</taxon>
        <taxon>Oiketicinae</taxon>
        <taxon>Eumeta</taxon>
    </lineage>
</organism>